<dbReference type="EMBL" id="WMIF01000023">
    <property type="protein sequence ID" value="MTH35859.1"/>
    <property type="molecule type" value="Genomic_DNA"/>
</dbReference>
<keyword evidence="2" id="KW-1185">Reference proteome</keyword>
<protein>
    <submittedName>
        <fullName evidence="1">Uncharacterized protein</fullName>
    </submittedName>
</protein>
<evidence type="ECO:0000313" key="1">
    <source>
        <dbReference type="EMBL" id="MTH35859.1"/>
    </source>
</evidence>
<accession>A0A844H4F0</accession>
<gene>
    <name evidence="1" type="ORF">GL279_14725</name>
</gene>
<comment type="caution">
    <text evidence="1">The sequence shown here is derived from an EMBL/GenBank/DDBJ whole genome shotgun (WGS) entry which is preliminary data.</text>
</comment>
<dbReference type="AlphaFoldDB" id="A0A844H4F0"/>
<reference evidence="1 2" key="1">
    <citation type="submission" date="2019-11" db="EMBL/GenBank/DDBJ databases">
        <authorList>
            <person name="Dong K."/>
        </authorList>
    </citation>
    <scope>NUCLEOTIDE SEQUENCE [LARGE SCALE GENOMIC DNA]</scope>
    <source>
        <strain evidence="1 2">JCM 17370</strain>
    </source>
</reference>
<sequence length="62" mass="6478">MMNHTLAFSIAAQAMSGGGDFPSVCTQYNCTFRYVICSFASCRIAAIAPDGGRAVVSRAGLL</sequence>
<dbReference type="Proteomes" id="UP000442533">
    <property type="component" value="Unassembled WGS sequence"/>
</dbReference>
<name>A0A844H4F0_9RHOB</name>
<organism evidence="1 2">
    <name type="scientific">Paracoccus limosus</name>
    <dbReference type="NCBI Taxonomy" id="913252"/>
    <lineage>
        <taxon>Bacteria</taxon>
        <taxon>Pseudomonadati</taxon>
        <taxon>Pseudomonadota</taxon>
        <taxon>Alphaproteobacteria</taxon>
        <taxon>Rhodobacterales</taxon>
        <taxon>Paracoccaceae</taxon>
        <taxon>Paracoccus</taxon>
    </lineage>
</organism>
<evidence type="ECO:0000313" key="2">
    <source>
        <dbReference type="Proteomes" id="UP000442533"/>
    </source>
</evidence>
<proteinExistence type="predicted"/>